<dbReference type="InterPro" id="IPR051102">
    <property type="entry name" value="IgSF_V-set/TM_domain"/>
</dbReference>
<evidence type="ECO:0000259" key="11">
    <source>
        <dbReference type="PROSITE" id="PS50835"/>
    </source>
</evidence>
<feature type="domain" description="Ig-like" evidence="11">
    <location>
        <begin position="300"/>
        <end position="419"/>
    </location>
</feature>
<protein>
    <recommendedName>
        <fullName evidence="11">Ig-like domain-containing protein</fullName>
    </recommendedName>
</protein>
<keyword evidence="4" id="KW-0677">Repeat</keyword>
<dbReference type="SMART" id="SM00406">
    <property type="entry name" value="IGv"/>
    <property type="match status" value="5"/>
</dbReference>
<proteinExistence type="predicted"/>
<dbReference type="Proteomes" id="UP001108240">
    <property type="component" value="Unplaced"/>
</dbReference>
<keyword evidence="5 9" id="KW-1133">Transmembrane helix</keyword>
<comment type="subcellular location">
    <subcellularLocation>
        <location evidence="1">Membrane</location>
        <topology evidence="1">Single-pass type I membrane protein</topology>
    </subcellularLocation>
</comment>
<dbReference type="InterPro" id="IPR036179">
    <property type="entry name" value="Ig-like_dom_sf"/>
</dbReference>
<dbReference type="InterPro" id="IPR013783">
    <property type="entry name" value="Ig-like_fold"/>
</dbReference>
<evidence type="ECO:0000313" key="13">
    <source>
        <dbReference type="Proteomes" id="UP001108240"/>
    </source>
</evidence>
<dbReference type="PROSITE" id="PS50835">
    <property type="entry name" value="IG_LIKE"/>
    <property type="match status" value="9"/>
</dbReference>
<feature type="domain" description="Ig-like" evidence="11">
    <location>
        <begin position="925"/>
        <end position="1057"/>
    </location>
</feature>
<keyword evidence="7" id="KW-1015">Disulfide bond</keyword>
<evidence type="ECO:0000313" key="12">
    <source>
        <dbReference type="Ensembl" id="ENSCCRP00000035844.2"/>
    </source>
</evidence>
<evidence type="ECO:0000256" key="10">
    <source>
        <dbReference type="SAM" id="SignalP"/>
    </source>
</evidence>
<sequence length="1405" mass="158700">MRKKANGSISLRMVDFWCQKWNLPLLLCLTGLLQWDLCSGQIQVQIQEGPLYRVKGYPISISCNVTGFTGPPTRDFQFILKKPNMELNIISTSDKEFAYGVFSGRVEKKEIYIQRLSGSSVLLWIKNLQENDAGDLLCETLHRGGVYYGDYDDETKLNVIADTLEALYSGSPSQSLSEGDPLQLECQVSSQTFQHTHLMVTWFLHGEEDENPRPVITLDRDLTVKPGAGFEDRYRAGLISMDKVEDTTYRLKMPQVQQSDQGKFFCKATEWIQDPDRSWTQIAHKTTAACDVEIKRIVAPDAGSFSVYLKASKGPLQEGDALDIRCSVNAQNLPGHFFSVTWLKNQQKVAQIGSSGVLTMFDKERENAAEMRAVKTSHMDYLLTIRSTRTEDQGQYQCEVWQENMNEDGTFKKIQKQISSPETVSITAKESDLAVVMAMKDAVTEGDALRVVCSVSGFKGPLSVSWQHKKDSGASFIDVISLTHEGVMKDVGSRYQSRNVQTFHSPAGNFTLELGASATSDSGEYKCIVSEWTVQSNGEMKKANTHSQQKAIIVNSVESLMKVSLKSRTSTVPIDSPVELLCIVRGPKVSLAVRWMFQPHNSTFQTNILSISQTGEMAWRADQRNYQLSIQAQPTGTYFTLKVPRASKQQEGQYQCQVDAYQKDVQKAKIISNPLAVIVQKPGKYSYLFIKIMYVRSTVNAEAKLECSVTRTTTNTSRFTVTWMFGSQMLLTMDLDAVVKFGPAAGLEMDQRIRTEIRQKQSFQLTIHQVRTSDSGQYHCEVEEWLQDPLGDWYSLKNMSVSTEMVVKEKASDFKMNKTNTQLKVEEGKQLMLKCSVEGIGYDSTLRYSLTWMFNQYQSSSVALLTYSHDGRLKYNSELEGRLHFSTPEVGVFHLTIHRSIQEDRGRYYCKVEQYQLDCKGQWSPKASDKSGFTNVTVQLIENKLHVNKEEKSLTITNLQTEFTIDCVIKSRSSDASVFEVTWSRGLRNERPVIIFNASRDGTLHSAIDDKDLVFGRPSAMHYKLKVPNVNPTDTGLYHCQVVEWIQTAASKWRSIGQDMSGKISVHVDAEERQKNASFAMDKNDKDLYIKEGEQFNLECSLDVEKDDPTHHYSLRWVFNRPESTSGIPLLSYSYDGRLQYHTEYPNRLRFSRPTSGTFHLAVLNSDKADSGSYQCRVEQYQHDCNGQWKPMARAQSGTTTVTVNSIESKLHVQKDNRMLNITNHQAGFTIDCVIDSQSSDTSGFEVTWFKVQEEGPVTIFTARHDGTLHSAITDKNLVFGRPLATHYKLTVPQISPTDVGQYYCQVEEWLLTANTWKRFASDNSGELSIYVHTEGDSEKQADPLGTTLGVTIPLICFLVLVIILLLIRDHKRNSELTKKKDCLWAENNPLTPVPEGTCAAEDHS</sequence>
<evidence type="ECO:0000256" key="3">
    <source>
        <dbReference type="ARBA" id="ARBA00022729"/>
    </source>
</evidence>
<dbReference type="GeneTree" id="ENSGT00940000155177"/>
<feature type="transmembrane region" description="Helical" evidence="9">
    <location>
        <begin position="1349"/>
        <end position="1368"/>
    </location>
</feature>
<evidence type="ECO:0000256" key="9">
    <source>
        <dbReference type="SAM" id="Phobius"/>
    </source>
</evidence>
<evidence type="ECO:0000256" key="1">
    <source>
        <dbReference type="ARBA" id="ARBA00004479"/>
    </source>
</evidence>
<dbReference type="Gene3D" id="2.60.40.10">
    <property type="entry name" value="Immunoglobulins"/>
    <property type="match status" value="10"/>
</dbReference>
<reference evidence="12" key="1">
    <citation type="submission" date="2025-08" db="UniProtKB">
        <authorList>
            <consortium name="Ensembl"/>
        </authorList>
    </citation>
    <scope>IDENTIFICATION</scope>
</reference>
<dbReference type="InterPro" id="IPR007110">
    <property type="entry name" value="Ig-like_dom"/>
</dbReference>
<feature type="domain" description="Ig-like" evidence="11">
    <location>
        <begin position="421"/>
        <end position="547"/>
    </location>
</feature>
<dbReference type="SUPFAM" id="SSF48726">
    <property type="entry name" value="Immunoglobulin"/>
    <property type="match status" value="10"/>
</dbReference>
<dbReference type="SMART" id="SM00409">
    <property type="entry name" value="IG"/>
    <property type="match status" value="10"/>
</dbReference>
<keyword evidence="3 10" id="KW-0732">Signal</keyword>
<feature type="domain" description="Ig-like" evidence="11">
    <location>
        <begin position="809"/>
        <end position="914"/>
    </location>
</feature>
<keyword evidence="2 9" id="KW-0812">Transmembrane</keyword>
<feature type="domain" description="Ig-like" evidence="11">
    <location>
        <begin position="165"/>
        <end position="283"/>
    </location>
</feature>
<evidence type="ECO:0000256" key="5">
    <source>
        <dbReference type="ARBA" id="ARBA00022989"/>
    </source>
</evidence>
<accession>A0A8C1BQK2</accession>
<dbReference type="InterPro" id="IPR013106">
    <property type="entry name" value="Ig_V-set"/>
</dbReference>
<evidence type="ECO:0000256" key="8">
    <source>
        <dbReference type="ARBA" id="ARBA00023319"/>
    </source>
</evidence>
<dbReference type="SMART" id="SM00408">
    <property type="entry name" value="IGc2"/>
    <property type="match status" value="5"/>
</dbReference>
<evidence type="ECO:0000256" key="6">
    <source>
        <dbReference type="ARBA" id="ARBA00023136"/>
    </source>
</evidence>
<keyword evidence="8" id="KW-0393">Immunoglobulin domain</keyword>
<keyword evidence="6 9" id="KW-0472">Membrane</keyword>
<dbReference type="InterPro" id="IPR003598">
    <property type="entry name" value="Ig_sub2"/>
</dbReference>
<name>A0A8C1BQK2_CYPCA</name>
<dbReference type="GO" id="GO:0016020">
    <property type="term" value="C:membrane"/>
    <property type="evidence" value="ECO:0007669"/>
    <property type="project" value="UniProtKB-SubCell"/>
</dbReference>
<dbReference type="Pfam" id="PF07686">
    <property type="entry name" value="V-set"/>
    <property type="match status" value="5"/>
</dbReference>
<feature type="domain" description="Ig-like" evidence="11">
    <location>
        <begin position="674"/>
        <end position="802"/>
    </location>
</feature>
<dbReference type="PANTHER" id="PTHR12207">
    <property type="entry name" value="V-SET AND TRANSMEMBRANE DOMAIN-CONTAINING PROTEIN"/>
    <property type="match status" value="1"/>
</dbReference>
<feature type="domain" description="Ig-like" evidence="11">
    <location>
        <begin position="558"/>
        <end position="672"/>
    </location>
</feature>
<feature type="signal peptide" evidence="10">
    <location>
        <begin position="1"/>
        <end position="40"/>
    </location>
</feature>
<dbReference type="FunFam" id="2.60.40.10:FF:000191">
    <property type="entry name" value="Immunoglobulin superfamily member 3"/>
    <property type="match status" value="1"/>
</dbReference>
<dbReference type="PANTHER" id="PTHR12207:SF25">
    <property type="entry name" value="IMMUNOGLOBULIN SUPERFAMILY MEMBER 2"/>
    <property type="match status" value="1"/>
</dbReference>
<dbReference type="Ensembl" id="ENSCCRT00000038847.2">
    <property type="protein sequence ID" value="ENSCCRP00000035844.2"/>
    <property type="gene ID" value="ENSCCRG00000018398.2"/>
</dbReference>
<feature type="domain" description="Ig-like" evidence="11">
    <location>
        <begin position="1191"/>
        <end position="1329"/>
    </location>
</feature>
<reference evidence="12" key="2">
    <citation type="submission" date="2025-09" db="UniProtKB">
        <authorList>
            <consortium name="Ensembl"/>
        </authorList>
    </citation>
    <scope>IDENTIFICATION</scope>
</reference>
<feature type="chain" id="PRO_5039900081" description="Ig-like domain-containing protein" evidence="10">
    <location>
        <begin position="41"/>
        <end position="1405"/>
    </location>
</feature>
<dbReference type="InterPro" id="IPR003599">
    <property type="entry name" value="Ig_sub"/>
</dbReference>
<evidence type="ECO:0000256" key="7">
    <source>
        <dbReference type="ARBA" id="ARBA00023157"/>
    </source>
</evidence>
<keyword evidence="13" id="KW-1185">Reference proteome</keyword>
<organism evidence="12 13">
    <name type="scientific">Cyprinus carpio carpio</name>
    <dbReference type="NCBI Taxonomy" id="630221"/>
    <lineage>
        <taxon>Eukaryota</taxon>
        <taxon>Metazoa</taxon>
        <taxon>Chordata</taxon>
        <taxon>Craniata</taxon>
        <taxon>Vertebrata</taxon>
        <taxon>Euteleostomi</taxon>
        <taxon>Actinopterygii</taxon>
        <taxon>Neopterygii</taxon>
        <taxon>Teleostei</taxon>
        <taxon>Ostariophysi</taxon>
        <taxon>Cypriniformes</taxon>
        <taxon>Cyprinidae</taxon>
        <taxon>Cyprininae</taxon>
        <taxon>Cyprinus</taxon>
    </lineage>
</organism>
<evidence type="ECO:0000256" key="2">
    <source>
        <dbReference type="ARBA" id="ARBA00022692"/>
    </source>
</evidence>
<evidence type="ECO:0000256" key="4">
    <source>
        <dbReference type="ARBA" id="ARBA00022737"/>
    </source>
</evidence>
<dbReference type="FunFam" id="2.60.40.10:FF:000491">
    <property type="entry name" value="Immunoglobulin superfamily, member 3"/>
    <property type="match status" value="1"/>
</dbReference>
<feature type="domain" description="Ig-like" evidence="11">
    <location>
        <begin position="1077"/>
        <end position="1180"/>
    </location>
</feature>
<dbReference type="OMA" id="TWWRREA"/>
<dbReference type="CDD" id="cd00096">
    <property type="entry name" value="Ig"/>
    <property type="match status" value="1"/>
</dbReference>